<dbReference type="EMBL" id="CP123872">
    <property type="protein sequence ID" value="WND03135.1"/>
    <property type="molecule type" value="Genomic_DNA"/>
</dbReference>
<dbReference type="Pfam" id="PF01124">
    <property type="entry name" value="MAPEG"/>
    <property type="match status" value="1"/>
</dbReference>
<evidence type="ECO:0000313" key="7">
    <source>
        <dbReference type="Proteomes" id="UP001268683"/>
    </source>
</evidence>
<evidence type="ECO:0000313" key="6">
    <source>
        <dbReference type="EMBL" id="WND03135.1"/>
    </source>
</evidence>
<dbReference type="RefSeq" id="WP_310798984.1">
    <property type="nucleotide sequence ID" value="NZ_CP123872.1"/>
</dbReference>
<keyword evidence="2 5" id="KW-0812">Transmembrane</keyword>
<evidence type="ECO:0000256" key="4">
    <source>
        <dbReference type="ARBA" id="ARBA00023136"/>
    </source>
</evidence>
<keyword evidence="4 5" id="KW-0472">Membrane</keyword>
<dbReference type="SUPFAM" id="SSF161084">
    <property type="entry name" value="MAPEG domain-like"/>
    <property type="match status" value="1"/>
</dbReference>
<dbReference type="AlphaFoldDB" id="A0AA52EEA6"/>
<sequence length="149" mass="17023">MDQLKETVSLATGSAFIGPIIALVLLTVLVWFWLYIVRLGFMRSNKIDPESLKTAKGKMQMDGPQNYPAENYNHLFEMPILFYVVCLLFVATGKGDMEALNLAWAFVATRVLHSIIHCTYNKIMHRFMVFLVSSIVMMLLVYKAWALLL</sequence>
<comment type="subcellular location">
    <subcellularLocation>
        <location evidence="1">Membrane</location>
    </subcellularLocation>
</comment>
<gene>
    <name evidence="6" type="ORF">QGN29_01985</name>
</gene>
<accession>A0AA52EEA6</accession>
<dbReference type="KEGG" id="tmk:QGN29_01985"/>
<keyword evidence="7" id="KW-1185">Reference proteome</keyword>
<feature type="transmembrane region" description="Helical" evidence="5">
    <location>
        <begin position="16"/>
        <end position="37"/>
    </location>
</feature>
<name>A0AA52EEA6_9PROT</name>
<dbReference type="GO" id="GO:0016020">
    <property type="term" value="C:membrane"/>
    <property type="evidence" value="ECO:0007669"/>
    <property type="project" value="UniProtKB-SubCell"/>
</dbReference>
<protein>
    <submittedName>
        <fullName evidence="6">MAPEG family protein</fullName>
    </submittedName>
</protein>
<dbReference type="InterPro" id="IPR001129">
    <property type="entry name" value="Membr-assoc_MAPEG"/>
</dbReference>
<evidence type="ECO:0000256" key="1">
    <source>
        <dbReference type="ARBA" id="ARBA00004370"/>
    </source>
</evidence>
<evidence type="ECO:0000256" key="2">
    <source>
        <dbReference type="ARBA" id="ARBA00022692"/>
    </source>
</evidence>
<proteinExistence type="predicted"/>
<evidence type="ECO:0000256" key="5">
    <source>
        <dbReference type="SAM" id="Phobius"/>
    </source>
</evidence>
<keyword evidence="3 5" id="KW-1133">Transmembrane helix</keyword>
<reference evidence="6" key="1">
    <citation type="submission" date="2023-04" db="EMBL/GenBank/DDBJ databases">
        <title>Complete genome sequence of Temperatibacter marinus.</title>
        <authorList>
            <person name="Rong J.-C."/>
            <person name="Yi M.-L."/>
            <person name="Zhao Q."/>
        </authorList>
    </citation>
    <scope>NUCLEOTIDE SEQUENCE</scope>
    <source>
        <strain evidence="6">NBRC 110045</strain>
    </source>
</reference>
<feature type="transmembrane region" description="Helical" evidence="5">
    <location>
        <begin position="127"/>
        <end position="148"/>
    </location>
</feature>
<dbReference type="Proteomes" id="UP001268683">
    <property type="component" value="Chromosome"/>
</dbReference>
<dbReference type="Gene3D" id="1.20.120.550">
    <property type="entry name" value="Membrane associated eicosanoid/glutathione metabolism-like domain"/>
    <property type="match status" value="1"/>
</dbReference>
<organism evidence="6 7">
    <name type="scientific">Temperatibacter marinus</name>
    <dbReference type="NCBI Taxonomy" id="1456591"/>
    <lineage>
        <taxon>Bacteria</taxon>
        <taxon>Pseudomonadati</taxon>
        <taxon>Pseudomonadota</taxon>
        <taxon>Alphaproteobacteria</taxon>
        <taxon>Kordiimonadales</taxon>
        <taxon>Temperatibacteraceae</taxon>
        <taxon>Temperatibacter</taxon>
    </lineage>
</organism>
<dbReference type="InterPro" id="IPR023352">
    <property type="entry name" value="MAPEG-like_dom_sf"/>
</dbReference>
<evidence type="ECO:0000256" key="3">
    <source>
        <dbReference type="ARBA" id="ARBA00022989"/>
    </source>
</evidence>